<dbReference type="InterPro" id="IPR009003">
    <property type="entry name" value="Peptidase_S1_PA"/>
</dbReference>
<dbReference type="OrthoDB" id="10059102at2759"/>
<dbReference type="Pfam" id="PF00089">
    <property type="entry name" value="Trypsin"/>
    <property type="match status" value="2"/>
</dbReference>
<dbReference type="InterPro" id="IPR050430">
    <property type="entry name" value="Peptidase_S1"/>
</dbReference>
<dbReference type="PRINTS" id="PR00722">
    <property type="entry name" value="CHYMOTRYPSIN"/>
</dbReference>
<protein>
    <recommendedName>
        <fullName evidence="5">Peptidase S1 domain-containing protein</fullName>
    </recommendedName>
</protein>
<evidence type="ECO:0000313" key="7">
    <source>
        <dbReference type="Proteomes" id="UP000708148"/>
    </source>
</evidence>
<dbReference type="SMART" id="SM00020">
    <property type="entry name" value="Tryp_SPc"/>
    <property type="match status" value="1"/>
</dbReference>
<dbReference type="Gene3D" id="2.40.10.10">
    <property type="entry name" value="Trypsin-like serine proteases"/>
    <property type="match status" value="2"/>
</dbReference>
<keyword evidence="3" id="KW-0720">Serine protease</keyword>
<dbReference type="SUPFAM" id="SSF50494">
    <property type="entry name" value="Trypsin-like serine proteases"/>
    <property type="match status" value="2"/>
</dbReference>
<dbReference type="PROSITE" id="PS00134">
    <property type="entry name" value="TRYPSIN_HIS"/>
    <property type="match status" value="2"/>
</dbReference>
<accession>A0A8S1IMC0</accession>
<dbReference type="PANTHER" id="PTHR24276:SF98">
    <property type="entry name" value="FI18310P1-RELATED"/>
    <property type="match status" value="1"/>
</dbReference>
<dbReference type="AlphaFoldDB" id="A0A8S1IMC0"/>
<keyword evidence="4" id="KW-0732">Signal</keyword>
<feature type="signal peptide" evidence="4">
    <location>
        <begin position="1"/>
        <end position="23"/>
    </location>
</feature>
<sequence>MHATGIPFCVALVYLLSRHGAEGRTATEGRIRTQDTAPKGRFPWMVSLRDSYGRHMCGGVVIDPWHALTAAHCLTKLGQHVIMVIGAHTISDADDSKVQVLTSESAFIHPGWTGVFAHGFDAALLRLPREVHVTFPTLASSSDVLPQGAPVAALGWGYICEKEVTELRMATMLEVMDNLDCPGIPYLADSMMCAYSQWEDACEGDSGGPLVQVHAPRATLEKGGPHKDVIHGIVSHGPHCCNEATGGAYTRVSHVMDWINAVRDGKNGWAPVHSVHLPQLVHLLDESRGLVCMGLVIEKHHVLTAAHCTVAMGPNGTVAVDIRAGQYDELGFRVQEFPVKSTFVHPQWTGQPDGYDVALLQLPQSMRALAVPMPLQAPNSSLSGAHVLGFRIHGRPEVAQFKVIDNDHCPNYSEFGGNQFCVCSNLTILEAGGPILSVGANKRGNNKAGGVIGVVSLASYSSAANESTISCTSIEHLHGWIEESVRQKVPGAQVQQLAIALATFALTAFAGYKIGSSFIHCIRARNRCVQRIVAYKESLRARYHTRYHTVHAQGIVTSGR</sequence>
<keyword evidence="3" id="KW-0378">Hydrolase</keyword>
<comment type="similarity">
    <text evidence="1">Belongs to the peptidase S1 family.</text>
</comment>
<evidence type="ECO:0000256" key="1">
    <source>
        <dbReference type="ARBA" id="ARBA00007664"/>
    </source>
</evidence>
<evidence type="ECO:0000313" key="6">
    <source>
        <dbReference type="EMBL" id="CAD7696165.1"/>
    </source>
</evidence>
<gene>
    <name evidence="6" type="ORF">OSTQU699_LOCUS1526</name>
</gene>
<dbReference type="InterPro" id="IPR001254">
    <property type="entry name" value="Trypsin_dom"/>
</dbReference>
<evidence type="ECO:0000256" key="2">
    <source>
        <dbReference type="ARBA" id="ARBA00023157"/>
    </source>
</evidence>
<dbReference type="InterPro" id="IPR018114">
    <property type="entry name" value="TRYPSIN_HIS"/>
</dbReference>
<feature type="domain" description="Peptidase S1" evidence="5">
    <location>
        <begin position="262"/>
        <end position="486"/>
    </location>
</feature>
<dbReference type="InterPro" id="IPR001314">
    <property type="entry name" value="Peptidase_S1A"/>
</dbReference>
<feature type="domain" description="Peptidase S1" evidence="5">
    <location>
        <begin position="26"/>
        <end position="264"/>
    </location>
</feature>
<dbReference type="PANTHER" id="PTHR24276">
    <property type="entry name" value="POLYSERASE-RELATED"/>
    <property type="match status" value="1"/>
</dbReference>
<reference evidence="6" key="1">
    <citation type="submission" date="2020-12" db="EMBL/GenBank/DDBJ databases">
        <authorList>
            <person name="Iha C."/>
        </authorList>
    </citation>
    <scope>NUCLEOTIDE SEQUENCE</scope>
</reference>
<dbReference type="Proteomes" id="UP000708148">
    <property type="component" value="Unassembled WGS sequence"/>
</dbReference>
<dbReference type="EMBL" id="CAJHUC010000440">
    <property type="protein sequence ID" value="CAD7696165.1"/>
    <property type="molecule type" value="Genomic_DNA"/>
</dbReference>
<organism evidence="6 7">
    <name type="scientific">Ostreobium quekettii</name>
    <dbReference type="NCBI Taxonomy" id="121088"/>
    <lineage>
        <taxon>Eukaryota</taxon>
        <taxon>Viridiplantae</taxon>
        <taxon>Chlorophyta</taxon>
        <taxon>core chlorophytes</taxon>
        <taxon>Ulvophyceae</taxon>
        <taxon>TCBD clade</taxon>
        <taxon>Bryopsidales</taxon>
        <taxon>Ostreobineae</taxon>
        <taxon>Ostreobiaceae</taxon>
        <taxon>Ostreobium</taxon>
    </lineage>
</organism>
<dbReference type="GO" id="GO:0006508">
    <property type="term" value="P:proteolysis"/>
    <property type="evidence" value="ECO:0007669"/>
    <property type="project" value="UniProtKB-KW"/>
</dbReference>
<dbReference type="InterPro" id="IPR033116">
    <property type="entry name" value="TRYPSIN_SER"/>
</dbReference>
<feature type="chain" id="PRO_5035750319" description="Peptidase S1 domain-containing protein" evidence="4">
    <location>
        <begin position="24"/>
        <end position="560"/>
    </location>
</feature>
<dbReference type="PROSITE" id="PS00135">
    <property type="entry name" value="TRYPSIN_SER"/>
    <property type="match status" value="1"/>
</dbReference>
<proteinExistence type="inferred from homology"/>
<keyword evidence="7" id="KW-1185">Reference proteome</keyword>
<dbReference type="CDD" id="cd00190">
    <property type="entry name" value="Tryp_SPc"/>
    <property type="match status" value="1"/>
</dbReference>
<keyword evidence="2" id="KW-1015">Disulfide bond</keyword>
<comment type="caution">
    <text evidence="6">The sequence shown here is derived from an EMBL/GenBank/DDBJ whole genome shotgun (WGS) entry which is preliminary data.</text>
</comment>
<dbReference type="PROSITE" id="PS50240">
    <property type="entry name" value="TRYPSIN_DOM"/>
    <property type="match status" value="2"/>
</dbReference>
<keyword evidence="3" id="KW-0645">Protease</keyword>
<dbReference type="InterPro" id="IPR043504">
    <property type="entry name" value="Peptidase_S1_PA_chymotrypsin"/>
</dbReference>
<dbReference type="GO" id="GO:0004252">
    <property type="term" value="F:serine-type endopeptidase activity"/>
    <property type="evidence" value="ECO:0007669"/>
    <property type="project" value="InterPro"/>
</dbReference>
<evidence type="ECO:0000259" key="5">
    <source>
        <dbReference type="PROSITE" id="PS50240"/>
    </source>
</evidence>
<evidence type="ECO:0000256" key="4">
    <source>
        <dbReference type="SAM" id="SignalP"/>
    </source>
</evidence>
<evidence type="ECO:0000256" key="3">
    <source>
        <dbReference type="RuleBase" id="RU363034"/>
    </source>
</evidence>
<name>A0A8S1IMC0_9CHLO</name>